<dbReference type="PANTHER" id="PTHR43214">
    <property type="entry name" value="TWO-COMPONENT RESPONSE REGULATOR"/>
    <property type="match status" value="1"/>
</dbReference>
<feature type="modified residue" description="4-aspartylphosphate" evidence="5">
    <location>
        <position position="59"/>
    </location>
</feature>
<dbReference type="CDD" id="cd06170">
    <property type="entry name" value="LuxR_C_like"/>
    <property type="match status" value="1"/>
</dbReference>
<dbReference type="InterPro" id="IPR000792">
    <property type="entry name" value="Tscrpt_reg_LuxR_C"/>
</dbReference>
<dbReference type="CDD" id="cd17535">
    <property type="entry name" value="REC_NarL-like"/>
    <property type="match status" value="1"/>
</dbReference>
<reference evidence="8 9" key="1">
    <citation type="submission" date="2023-08" db="EMBL/GenBank/DDBJ databases">
        <title>Oxalobacteraceae gen .nov., isolated from river sludge outside the plant.</title>
        <authorList>
            <person name="Zhao S.Y."/>
        </authorList>
    </citation>
    <scope>NUCLEOTIDE SEQUENCE [LARGE SCALE GENOMIC DNA]</scope>
    <source>
        <strain evidence="8 9">R-40</strain>
    </source>
</reference>
<feature type="domain" description="HTH luxR-type" evidence="6">
    <location>
        <begin position="153"/>
        <end position="218"/>
    </location>
</feature>
<dbReference type="InterPro" id="IPR058245">
    <property type="entry name" value="NreC/VraR/RcsB-like_REC"/>
</dbReference>
<dbReference type="PANTHER" id="PTHR43214:SF41">
    <property type="entry name" value="NITRATE_NITRITE RESPONSE REGULATOR PROTEIN NARP"/>
    <property type="match status" value="1"/>
</dbReference>
<evidence type="ECO:0000256" key="5">
    <source>
        <dbReference type="PROSITE-ProRule" id="PRU00169"/>
    </source>
</evidence>
<dbReference type="Pfam" id="PF00196">
    <property type="entry name" value="GerE"/>
    <property type="match status" value="1"/>
</dbReference>
<evidence type="ECO:0000313" key="8">
    <source>
        <dbReference type="EMBL" id="MDQ9172185.1"/>
    </source>
</evidence>
<accession>A0ABU1BT43</accession>
<sequence>MATHSPVRVMLLEDDEATRLILTELLTTDKNFALVASFVSLSGGMTWLDSHAPDVMLADLQLKDGLSVEAIRKCAQRYPQCVIMVLTSSSELEHVDACIEAGATGYLLKEDGLHHVTWSIRDLVKGGAPMSPFVIQHVLNKARLAIRGLKRKSKEGVAGLTSREIQVLQLLEQGLSYEGCAEQLSISAKTVPYHIKNIYRKLAVNTRGQAVFEAKRRRII</sequence>
<keyword evidence="3" id="KW-0238">DNA-binding</keyword>
<evidence type="ECO:0000256" key="4">
    <source>
        <dbReference type="ARBA" id="ARBA00023163"/>
    </source>
</evidence>
<dbReference type="Proteomes" id="UP001225596">
    <property type="component" value="Unassembled WGS sequence"/>
</dbReference>
<evidence type="ECO:0000256" key="1">
    <source>
        <dbReference type="ARBA" id="ARBA00022553"/>
    </source>
</evidence>
<proteinExistence type="predicted"/>
<name>A0ABU1BT43_9BURK</name>
<dbReference type="SUPFAM" id="SSF52172">
    <property type="entry name" value="CheY-like"/>
    <property type="match status" value="1"/>
</dbReference>
<dbReference type="SMART" id="SM00421">
    <property type="entry name" value="HTH_LUXR"/>
    <property type="match status" value="1"/>
</dbReference>
<organism evidence="8 9">
    <name type="scientific">Keguizhuia sedimenti</name>
    <dbReference type="NCBI Taxonomy" id="3064264"/>
    <lineage>
        <taxon>Bacteria</taxon>
        <taxon>Pseudomonadati</taxon>
        <taxon>Pseudomonadota</taxon>
        <taxon>Betaproteobacteria</taxon>
        <taxon>Burkholderiales</taxon>
        <taxon>Oxalobacteraceae</taxon>
        <taxon>Keguizhuia</taxon>
    </lineage>
</organism>
<evidence type="ECO:0000256" key="3">
    <source>
        <dbReference type="ARBA" id="ARBA00023125"/>
    </source>
</evidence>
<keyword evidence="2" id="KW-0805">Transcription regulation</keyword>
<feature type="domain" description="Response regulatory" evidence="7">
    <location>
        <begin position="8"/>
        <end position="124"/>
    </location>
</feature>
<dbReference type="Pfam" id="PF00072">
    <property type="entry name" value="Response_reg"/>
    <property type="match status" value="1"/>
</dbReference>
<dbReference type="Gene3D" id="3.40.50.2300">
    <property type="match status" value="1"/>
</dbReference>
<dbReference type="PROSITE" id="PS50110">
    <property type="entry name" value="RESPONSE_REGULATORY"/>
    <property type="match status" value="1"/>
</dbReference>
<dbReference type="InterPro" id="IPR001789">
    <property type="entry name" value="Sig_transdc_resp-reg_receiver"/>
</dbReference>
<dbReference type="InterPro" id="IPR039420">
    <property type="entry name" value="WalR-like"/>
</dbReference>
<keyword evidence="9" id="KW-1185">Reference proteome</keyword>
<keyword evidence="1 5" id="KW-0597">Phosphoprotein</keyword>
<dbReference type="SUPFAM" id="SSF46894">
    <property type="entry name" value="C-terminal effector domain of the bipartite response regulators"/>
    <property type="match status" value="1"/>
</dbReference>
<dbReference type="InterPro" id="IPR016032">
    <property type="entry name" value="Sig_transdc_resp-reg_C-effctor"/>
</dbReference>
<evidence type="ECO:0000259" key="6">
    <source>
        <dbReference type="PROSITE" id="PS50043"/>
    </source>
</evidence>
<dbReference type="InterPro" id="IPR011006">
    <property type="entry name" value="CheY-like_superfamily"/>
</dbReference>
<evidence type="ECO:0000256" key="2">
    <source>
        <dbReference type="ARBA" id="ARBA00023015"/>
    </source>
</evidence>
<dbReference type="PROSITE" id="PS50043">
    <property type="entry name" value="HTH_LUXR_2"/>
    <property type="match status" value="1"/>
</dbReference>
<evidence type="ECO:0000259" key="7">
    <source>
        <dbReference type="PROSITE" id="PS50110"/>
    </source>
</evidence>
<dbReference type="EMBL" id="JAUYVH010000017">
    <property type="protein sequence ID" value="MDQ9172185.1"/>
    <property type="molecule type" value="Genomic_DNA"/>
</dbReference>
<comment type="caution">
    <text evidence="8">The sequence shown here is derived from an EMBL/GenBank/DDBJ whole genome shotgun (WGS) entry which is preliminary data.</text>
</comment>
<keyword evidence="4" id="KW-0804">Transcription</keyword>
<dbReference type="RefSeq" id="WP_338438195.1">
    <property type="nucleotide sequence ID" value="NZ_JAUYVH010000017.1"/>
</dbReference>
<evidence type="ECO:0000313" key="9">
    <source>
        <dbReference type="Proteomes" id="UP001225596"/>
    </source>
</evidence>
<dbReference type="PRINTS" id="PR00038">
    <property type="entry name" value="HTHLUXR"/>
</dbReference>
<protein>
    <submittedName>
        <fullName evidence="8">Response regulator transcription factor</fullName>
    </submittedName>
</protein>
<gene>
    <name evidence="8" type="ORF">Q8A64_17375</name>
</gene>
<dbReference type="SMART" id="SM00448">
    <property type="entry name" value="REC"/>
    <property type="match status" value="1"/>
</dbReference>